<dbReference type="Proteomes" id="UP001396334">
    <property type="component" value="Unassembled WGS sequence"/>
</dbReference>
<evidence type="ECO:0000313" key="2">
    <source>
        <dbReference type="EMBL" id="KAK8997920.1"/>
    </source>
</evidence>
<proteinExistence type="predicted"/>
<accession>A0ABR2QBM6</accession>
<evidence type="ECO:0008006" key="4">
    <source>
        <dbReference type="Google" id="ProtNLM"/>
    </source>
</evidence>
<gene>
    <name evidence="2" type="ORF">V6N11_012456</name>
</gene>
<evidence type="ECO:0000313" key="3">
    <source>
        <dbReference type="Proteomes" id="UP001396334"/>
    </source>
</evidence>
<protein>
    <recommendedName>
        <fullName evidence="4">CCHC-type domain-containing protein</fullName>
    </recommendedName>
</protein>
<keyword evidence="3" id="KW-1185">Reference proteome</keyword>
<organism evidence="2 3">
    <name type="scientific">Hibiscus sabdariffa</name>
    <name type="common">roselle</name>
    <dbReference type="NCBI Taxonomy" id="183260"/>
    <lineage>
        <taxon>Eukaryota</taxon>
        <taxon>Viridiplantae</taxon>
        <taxon>Streptophyta</taxon>
        <taxon>Embryophyta</taxon>
        <taxon>Tracheophyta</taxon>
        <taxon>Spermatophyta</taxon>
        <taxon>Magnoliopsida</taxon>
        <taxon>eudicotyledons</taxon>
        <taxon>Gunneridae</taxon>
        <taxon>Pentapetalae</taxon>
        <taxon>rosids</taxon>
        <taxon>malvids</taxon>
        <taxon>Malvales</taxon>
        <taxon>Malvaceae</taxon>
        <taxon>Malvoideae</taxon>
        <taxon>Hibiscus</taxon>
    </lineage>
</organism>
<sequence length="111" mass="12750">MEGSESSTKRSRTQSSDYCDSPDYLTEPPVVTQLCDRDLDNNDRPVMQSRVSNCSFCHKQHTCKCWKRIGRCLSCGSSNHLVGECPKNPYRNPHCFSIHTIFEESRALYQN</sequence>
<evidence type="ECO:0000256" key="1">
    <source>
        <dbReference type="SAM" id="MobiDB-lite"/>
    </source>
</evidence>
<dbReference type="EMBL" id="JBBPBN010000042">
    <property type="protein sequence ID" value="KAK8997920.1"/>
    <property type="molecule type" value="Genomic_DNA"/>
</dbReference>
<reference evidence="2 3" key="1">
    <citation type="journal article" date="2024" name="G3 (Bethesda)">
        <title>Genome assembly of Hibiscus sabdariffa L. provides insights into metabolisms of medicinal natural products.</title>
        <authorList>
            <person name="Kim T."/>
        </authorList>
    </citation>
    <scope>NUCLEOTIDE SEQUENCE [LARGE SCALE GENOMIC DNA]</scope>
    <source>
        <strain evidence="2">TK-2024</strain>
        <tissue evidence="2">Old leaves</tissue>
    </source>
</reference>
<name>A0ABR2QBM6_9ROSI</name>
<comment type="caution">
    <text evidence="2">The sequence shown here is derived from an EMBL/GenBank/DDBJ whole genome shotgun (WGS) entry which is preliminary data.</text>
</comment>
<feature type="region of interest" description="Disordered" evidence="1">
    <location>
        <begin position="1"/>
        <end position="25"/>
    </location>
</feature>